<protein>
    <submittedName>
        <fullName evidence="1">Uncharacterized protein</fullName>
    </submittedName>
</protein>
<keyword evidence="2" id="KW-1185">Reference proteome</keyword>
<reference evidence="1 2" key="1">
    <citation type="submission" date="2023-09" db="EMBL/GenBank/DDBJ databases">
        <authorList>
            <person name="Rey-Velasco X."/>
        </authorList>
    </citation>
    <scope>NUCLEOTIDE SEQUENCE [LARGE SCALE GENOMIC DNA]</scope>
    <source>
        <strain evidence="1 2">F260</strain>
    </source>
</reference>
<evidence type="ECO:0000313" key="2">
    <source>
        <dbReference type="Proteomes" id="UP001245285"/>
    </source>
</evidence>
<name>A0ABU3CKR2_9FLAO</name>
<dbReference type="RefSeq" id="WP_311495101.1">
    <property type="nucleotide sequence ID" value="NZ_JAVRHO010000011.1"/>
</dbReference>
<organism evidence="1 2">
    <name type="scientific">Autumnicola lenta</name>
    <dbReference type="NCBI Taxonomy" id="3075593"/>
    <lineage>
        <taxon>Bacteria</taxon>
        <taxon>Pseudomonadati</taxon>
        <taxon>Bacteroidota</taxon>
        <taxon>Flavobacteriia</taxon>
        <taxon>Flavobacteriales</taxon>
        <taxon>Flavobacteriaceae</taxon>
        <taxon>Autumnicola</taxon>
    </lineage>
</organism>
<accession>A0ABU3CKR2</accession>
<sequence>MDSKYRYSFQDWLNGTITFTDIASNIFYEKDYISPEDKEKVQQKQREIFNQILDDRFEIKKSFLIQSFRRSSNRGSEISKHITTYENILYGNIDGFEDTTVIIEEDFMKAPELTVKLIPPLNETNHGSVELNFIQESIESYHQTGDWDYRTVQTPNPKDLFGHMDFYGEFYAGFYYRLINYLKSLKDAPYNSYKVEDLNYEKFGLIRAELKKAGYITEDISPAAFLRIFSGSFLEESQKIDWLKNYNTLNFFLRRLKPKIYTSKNHGFYDIASNCFLIKGGVVNPSTLRKATSEKLKPKEEMEILQITGKILKK</sequence>
<dbReference type="EMBL" id="JAVRHO010000011">
    <property type="protein sequence ID" value="MDT0646940.1"/>
    <property type="molecule type" value="Genomic_DNA"/>
</dbReference>
<dbReference type="Proteomes" id="UP001245285">
    <property type="component" value="Unassembled WGS sequence"/>
</dbReference>
<evidence type="ECO:0000313" key="1">
    <source>
        <dbReference type="EMBL" id="MDT0646940.1"/>
    </source>
</evidence>
<comment type="caution">
    <text evidence="1">The sequence shown here is derived from an EMBL/GenBank/DDBJ whole genome shotgun (WGS) entry which is preliminary data.</text>
</comment>
<gene>
    <name evidence="1" type="ORF">RM545_09575</name>
</gene>
<proteinExistence type="predicted"/>